<dbReference type="GO" id="GO:0016791">
    <property type="term" value="F:phosphatase activity"/>
    <property type="evidence" value="ECO:0007669"/>
    <property type="project" value="TreeGrafter"/>
</dbReference>
<dbReference type="Proteomes" id="UP000254771">
    <property type="component" value="Unassembled WGS sequence"/>
</dbReference>
<dbReference type="PANTHER" id="PTHR48100">
    <property type="entry name" value="BROAD-SPECIFICITY PHOSPHATASE YOR283W-RELATED"/>
    <property type="match status" value="1"/>
</dbReference>
<name>A0A370DCL5_9GAMM</name>
<dbReference type="SMART" id="SM00855">
    <property type="entry name" value="PGAM"/>
    <property type="match status" value="1"/>
</dbReference>
<dbReference type="InterPro" id="IPR050275">
    <property type="entry name" value="PGM_Phosphatase"/>
</dbReference>
<keyword evidence="2" id="KW-1185">Reference proteome</keyword>
<protein>
    <submittedName>
        <fullName evidence="1">Histidine phosphatase family protein</fullName>
    </submittedName>
</protein>
<dbReference type="InterPro" id="IPR029033">
    <property type="entry name" value="His_PPase_superfam"/>
</dbReference>
<sequence length="199" mass="21825">MNGQTTIDLLRHGEPVGGRRYRGQIDDPLSDKGWQEMWRAVSGETPWQQIISSPLSRCLAFAEALSQKLEIPLQQDDRLKEVGFGNWEGKSGAELRALDPQILARFYRDPLGNRPAGAEPLEAFSQRVAAALGEAIETHAGKHLLIVTHAGVIRAALANTISAPIETMYRLSIASASLSRIQLDGERPASVMFLGRETI</sequence>
<organism evidence="1 2">
    <name type="scientific">endosymbiont of Escarpia spicata</name>
    <dbReference type="NCBI Taxonomy" id="2200908"/>
    <lineage>
        <taxon>Bacteria</taxon>
        <taxon>Pseudomonadati</taxon>
        <taxon>Pseudomonadota</taxon>
        <taxon>Gammaproteobacteria</taxon>
        <taxon>sulfur-oxidizing symbionts</taxon>
    </lineage>
</organism>
<accession>A0A370DCL5</accession>
<comment type="caution">
    <text evidence="1">The sequence shown here is derived from an EMBL/GenBank/DDBJ whole genome shotgun (WGS) entry which is preliminary data.</text>
</comment>
<reference evidence="1 2" key="1">
    <citation type="journal article" date="2018" name="ISME J.">
        <title>Endosymbiont genomes yield clues of tubeworm success.</title>
        <authorList>
            <person name="Li Y."/>
            <person name="Liles M.R."/>
            <person name="Halanych K.M."/>
        </authorList>
    </citation>
    <scope>NUCLEOTIDE SEQUENCE [LARGE SCALE GENOMIC DNA]</scope>
    <source>
        <strain evidence="1">A1462</strain>
    </source>
</reference>
<dbReference type="Gene3D" id="3.40.50.1240">
    <property type="entry name" value="Phosphoglycerate mutase-like"/>
    <property type="match status" value="1"/>
</dbReference>
<dbReference type="PANTHER" id="PTHR48100:SF1">
    <property type="entry name" value="HISTIDINE PHOSPHATASE FAMILY PROTEIN-RELATED"/>
    <property type="match status" value="1"/>
</dbReference>
<dbReference type="PIRSF" id="PIRSF000709">
    <property type="entry name" value="6PFK_2-Ptase"/>
    <property type="match status" value="1"/>
</dbReference>
<gene>
    <name evidence="1" type="ORF">DIZ78_16985</name>
</gene>
<dbReference type="GO" id="GO:0005737">
    <property type="term" value="C:cytoplasm"/>
    <property type="evidence" value="ECO:0007669"/>
    <property type="project" value="TreeGrafter"/>
</dbReference>
<dbReference type="Pfam" id="PF00300">
    <property type="entry name" value="His_Phos_1"/>
    <property type="match status" value="1"/>
</dbReference>
<dbReference type="SUPFAM" id="SSF53254">
    <property type="entry name" value="Phosphoglycerate mutase-like"/>
    <property type="match status" value="1"/>
</dbReference>
<dbReference type="EMBL" id="QFXE01000021">
    <property type="protein sequence ID" value="RDH82114.1"/>
    <property type="molecule type" value="Genomic_DNA"/>
</dbReference>
<dbReference type="InterPro" id="IPR013078">
    <property type="entry name" value="His_Pase_superF_clade-1"/>
</dbReference>
<dbReference type="CDD" id="cd07067">
    <property type="entry name" value="HP_PGM_like"/>
    <property type="match status" value="1"/>
</dbReference>
<evidence type="ECO:0000313" key="2">
    <source>
        <dbReference type="Proteomes" id="UP000254771"/>
    </source>
</evidence>
<dbReference type="AlphaFoldDB" id="A0A370DCL5"/>
<evidence type="ECO:0000313" key="1">
    <source>
        <dbReference type="EMBL" id="RDH82114.1"/>
    </source>
</evidence>
<proteinExistence type="predicted"/>